<evidence type="ECO:0000313" key="5">
    <source>
        <dbReference type="EMBL" id="GHP13654.1"/>
    </source>
</evidence>
<dbReference type="InterPro" id="IPR040170">
    <property type="entry name" value="Cytosol_ACT"/>
</dbReference>
<dbReference type="InterPro" id="IPR033120">
    <property type="entry name" value="HOTDOG_ACOT"/>
</dbReference>
<proteinExistence type="inferred from homology"/>
<reference evidence="5 6" key="1">
    <citation type="journal article" date="2021" name="Int. J. Syst. Evol. Microbiol.">
        <title>Lentilactobacillus fungorum sp. nov., isolated from spent mushroom substrates.</title>
        <authorList>
            <person name="Tohno M."/>
            <person name="Tanizawa Y."/>
            <person name="Kojima Y."/>
            <person name="Sakamoto M."/>
            <person name="Ohkuma M."/>
            <person name="Kobayashi H."/>
        </authorList>
    </citation>
    <scope>NUCLEOTIDE SEQUENCE [LARGE SCALE GENOMIC DNA]</scope>
    <source>
        <strain evidence="5 6">YK48G</strain>
    </source>
</reference>
<comment type="caution">
    <text evidence="5">The sequence shown here is derived from an EMBL/GenBank/DDBJ whole genome shotgun (WGS) entry which is preliminary data.</text>
</comment>
<dbReference type="PANTHER" id="PTHR11049">
    <property type="entry name" value="ACYL COENZYME A THIOESTER HYDROLASE"/>
    <property type="match status" value="1"/>
</dbReference>
<dbReference type="PROSITE" id="PS51770">
    <property type="entry name" value="HOTDOG_ACOT"/>
    <property type="match status" value="1"/>
</dbReference>
<comment type="similarity">
    <text evidence="1">Belongs to the acyl coenzyme A hydrolase family.</text>
</comment>
<dbReference type="SUPFAM" id="SSF54637">
    <property type="entry name" value="Thioesterase/thiol ester dehydrase-isomerase"/>
    <property type="match status" value="1"/>
</dbReference>
<protein>
    <submittedName>
        <fullName evidence="5">Acyl-CoA thioesterase</fullName>
    </submittedName>
</protein>
<dbReference type="InterPro" id="IPR029069">
    <property type="entry name" value="HotDog_dom_sf"/>
</dbReference>
<dbReference type="InterPro" id="IPR006683">
    <property type="entry name" value="Thioestr_dom"/>
</dbReference>
<organism evidence="5 6">
    <name type="scientific">Lentilactobacillus fungorum</name>
    <dbReference type="NCBI Taxonomy" id="2201250"/>
    <lineage>
        <taxon>Bacteria</taxon>
        <taxon>Bacillati</taxon>
        <taxon>Bacillota</taxon>
        <taxon>Bacilli</taxon>
        <taxon>Lactobacillales</taxon>
        <taxon>Lactobacillaceae</taxon>
        <taxon>Lentilactobacillus</taxon>
    </lineage>
</organism>
<evidence type="ECO:0000256" key="3">
    <source>
        <dbReference type="PROSITE-ProRule" id="PRU01106"/>
    </source>
</evidence>
<keyword evidence="2 3" id="KW-0378">Hydrolase</keyword>
<evidence type="ECO:0000256" key="2">
    <source>
        <dbReference type="ARBA" id="ARBA00022801"/>
    </source>
</evidence>
<evidence type="ECO:0000259" key="4">
    <source>
        <dbReference type="PROSITE" id="PS51770"/>
    </source>
</evidence>
<feature type="domain" description="HotDog ACOT-type" evidence="4">
    <location>
        <begin position="12"/>
        <end position="126"/>
    </location>
</feature>
<dbReference type="Pfam" id="PF03061">
    <property type="entry name" value="4HBT"/>
    <property type="match status" value="1"/>
</dbReference>
<accession>A0ABQ3W0H5</accession>
<evidence type="ECO:0000256" key="1">
    <source>
        <dbReference type="ARBA" id="ARBA00010458"/>
    </source>
</evidence>
<dbReference type="Gene3D" id="3.10.129.10">
    <property type="entry name" value="Hotdog Thioesterase"/>
    <property type="match status" value="1"/>
</dbReference>
<dbReference type="PANTHER" id="PTHR11049:SF24">
    <property type="entry name" value="CYTOSOLIC ACYL COENZYME A THIOESTER HYDROLASE"/>
    <property type="match status" value="1"/>
</dbReference>
<dbReference type="EMBL" id="BNJR01000010">
    <property type="protein sequence ID" value="GHP13654.1"/>
    <property type="molecule type" value="Genomic_DNA"/>
</dbReference>
<sequence>MEEIVIEAVTCSQTYAIHESYVFPADLNNGGIQFGGKTLAILDANAGLAAAKFIPPALSFVTAGYDHVQFINPATPEDILKCTSYVTGAHGRTIEVFTKFTTFNKDSRKLTPALIAFCTLIVTDRHTPIQLPELIPESEEERFVCSGYERRLAARKTDLMANKAILGHLNY</sequence>
<evidence type="ECO:0000313" key="6">
    <source>
        <dbReference type="Proteomes" id="UP000604765"/>
    </source>
</evidence>
<keyword evidence="6" id="KW-1185">Reference proteome</keyword>
<name>A0ABQ3W0H5_9LACO</name>
<dbReference type="Proteomes" id="UP000604765">
    <property type="component" value="Unassembled WGS sequence"/>
</dbReference>
<gene>
    <name evidence="5" type="ORF">YK48G_10790</name>
</gene>